<gene>
    <name evidence="2" type="ORF">FHS36_006210</name>
</gene>
<dbReference type="OrthoDB" id="1373771at2"/>
<dbReference type="AlphaFoldDB" id="A0A7W8BG17"/>
<evidence type="ECO:0000259" key="1">
    <source>
        <dbReference type="Pfam" id="PF24693"/>
    </source>
</evidence>
<dbReference type="EMBL" id="JACHJF010000032">
    <property type="protein sequence ID" value="MBB5122736.1"/>
    <property type="molecule type" value="Genomic_DNA"/>
</dbReference>
<protein>
    <recommendedName>
        <fullName evidence="1">DUF7660 domain-containing protein</fullName>
    </recommendedName>
</protein>
<evidence type="ECO:0000313" key="3">
    <source>
        <dbReference type="Proteomes" id="UP000528608"/>
    </source>
</evidence>
<accession>A0A7W8BG17</accession>
<comment type="caution">
    <text evidence="2">The sequence shown here is derived from an EMBL/GenBank/DDBJ whole genome shotgun (WGS) entry which is preliminary data.</text>
</comment>
<dbReference type="RefSeq" id="WP_102917085.1">
    <property type="nucleotide sequence ID" value="NZ_JACHJF010000032.1"/>
</dbReference>
<name>A0A7W8BG17_STREU</name>
<organism evidence="2 3">
    <name type="scientific">Streptomyces eurocidicus</name>
    <name type="common">Streptoverticillium eurocidicus</name>
    <dbReference type="NCBI Taxonomy" id="66423"/>
    <lineage>
        <taxon>Bacteria</taxon>
        <taxon>Bacillati</taxon>
        <taxon>Actinomycetota</taxon>
        <taxon>Actinomycetes</taxon>
        <taxon>Kitasatosporales</taxon>
        <taxon>Streptomycetaceae</taxon>
        <taxon>Streptomyces</taxon>
    </lineage>
</organism>
<feature type="domain" description="DUF7660" evidence="1">
    <location>
        <begin position="13"/>
        <end position="86"/>
    </location>
</feature>
<evidence type="ECO:0000313" key="2">
    <source>
        <dbReference type="EMBL" id="MBB5122736.1"/>
    </source>
</evidence>
<dbReference type="InterPro" id="IPR056077">
    <property type="entry name" value="DUF7660"/>
</dbReference>
<dbReference type="Pfam" id="PF24693">
    <property type="entry name" value="DUF7660"/>
    <property type="match status" value="1"/>
</dbReference>
<reference evidence="2 3" key="1">
    <citation type="submission" date="2020-08" db="EMBL/GenBank/DDBJ databases">
        <title>Genomic Encyclopedia of Type Strains, Phase III (KMG-III): the genomes of soil and plant-associated and newly described type strains.</title>
        <authorList>
            <person name="Whitman W."/>
        </authorList>
    </citation>
    <scope>NUCLEOTIDE SEQUENCE [LARGE SCALE GENOMIC DNA]</scope>
    <source>
        <strain evidence="2 3">CECT 3259</strain>
    </source>
</reference>
<sequence>MNWPDPTLNAIQSREDLADFLTELARKVREGELSVENATTDSSVDSAGRWTRSMDGFFMNVIKEPVPETPDWSMIAAIFRAALVYE</sequence>
<dbReference type="Proteomes" id="UP000528608">
    <property type="component" value="Unassembled WGS sequence"/>
</dbReference>
<proteinExistence type="predicted"/>